<feature type="compositionally biased region" description="Low complexity" evidence="1">
    <location>
        <begin position="834"/>
        <end position="847"/>
    </location>
</feature>
<feature type="compositionally biased region" description="Polar residues" evidence="1">
    <location>
        <begin position="186"/>
        <end position="196"/>
    </location>
</feature>
<dbReference type="PANTHER" id="PTHR47203">
    <property type="match status" value="1"/>
</dbReference>
<dbReference type="Gene3D" id="1.10.1670.10">
    <property type="entry name" value="Helix-hairpin-Helix base-excision DNA repair enzymes (C-terminal)"/>
    <property type="match status" value="1"/>
</dbReference>
<keyword evidence="4" id="KW-1185">Reference proteome</keyword>
<dbReference type="AlphaFoldDB" id="A0AAV9GWX3"/>
<feature type="compositionally biased region" description="Polar residues" evidence="1">
    <location>
        <begin position="824"/>
        <end position="833"/>
    </location>
</feature>
<organism evidence="3 4">
    <name type="scientific">Podospora aff. communis PSN243</name>
    <dbReference type="NCBI Taxonomy" id="3040156"/>
    <lineage>
        <taxon>Eukaryota</taxon>
        <taxon>Fungi</taxon>
        <taxon>Dikarya</taxon>
        <taxon>Ascomycota</taxon>
        <taxon>Pezizomycotina</taxon>
        <taxon>Sordariomycetes</taxon>
        <taxon>Sordariomycetidae</taxon>
        <taxon>Sordariales</taxon>
        <taxon>Podosporaceae</taxon>
        <taxon>Podospora</taxon>
    </lineage>
</organism>
<dbReference type="SUPFAM" id="SSF48150">
    <property type="entry name" value="DNA-glycosylase"/>
    <property type="match status" value="1"/>
</dbReference>
<feature type="compositionally biased region" description="Basic and acidic residues" evidence="1">
    <location>
        <begin position="755"/>
        <end position="772"/>
    </location>
</feature>
<feature type="compositionally biased region" description="Acidic residues" evidence="1">
    <location>
        <begin position="651"/>
        <end position="665"/>
    </location>
</feature>
<evidence type="ECO:0000313" key="3">
    <source>
        <dbReference type="EMBL" id="KAK4452906.1"/>
    </source>
</evidence>
<dbReference type="GO" id="GO:0000702">
    <property type="term" value="F:oxidized base lesion DNA N-glycosylase activity"/>
    <property type="evidence" value="ECO:0007669"/>
    <property type="project" value="UniProtKB-ARBA"/>
</dbReference>
<proteinExistence type="predicted"/>
<evidence type="ECO:0000259" key="2">
    <source>
        <dbReference type="SMART" id="SM00478"/>
    </source>
</evidence>
<feature type="compositionally biased region" description="Acidic residues" evidence="1">
    <location>
        <begin position="618"/>
        <end position="630"/>
    </location>
</feature>
<dbReference type="Gene3D" id="1.10.340.30">
    <property type="entry name" value="Hypothetical protein, domain 2"/>
    <property type="match status" value="1"/>
</dbReference>
<dbReference type="CDD" id="cd00056">
    <property type="entry name" value="ENDO3c"/>
    <property type="match status" value="1"/>
</dbReference>
<dbReference type="InterPro" id="IPR003265">
    <property type="entry name" value="HhH-GPD_domain"/>
</dbReference>
<dbReference type="InterPro" id="IPR023170">
    <property type="entry name" value="HhH_base_excis_C"/>
</dbReference>
<dbReference type="SMART" id="SM00478">
    <property type="entry name" value="ENDO3c"/>
    <property type="match status" value="1"/>
</dbReference>
<name>A0AAV9GWX3_9PEZI</name>
<evidence type="ECO:0000256" key="1">
    <source>
        <dbReference type="SAM" id="MobiDB-lite"/>
    </source>
</evidence>
<dbReference type="Pfam" id="PF00730">
    <property type="entry name" value="HhH-GPD"/>
    <property type="match status" value="1"/>
</dbReference>
<reference evidence="3" key="1">
    <citation type="journal article" date="2023" name="Mol. Phylogenet. Evol.">
        <title>Genome-scale phylogeny and comparative genomics of the fungal order Sordariales.</title>
        <authorList>
            <person name="Hensen N."/>
            <person name="Bonometti L."/>
            <person name="Westerberg I."/>
            <person name="Brannstrom I.O."/>
            <person name="Guillou S."/>
            <person name="Cros-Aarteil S."/>
            <person name="Calhoun S."/>
            <person name="Haridas S."/>
            <person name="Kuo A."/>
            <person name="Mondo S."/>
            <person name="Pangilinan J."/>
            <person name="Riley R."/>
            <person name="LaButti K."/>
            <person name="Andreopoulos B."/>
            <person name="Lipzen A."/>
            <person name="Chen C."/>
            <person name="Yan M."/>
            <person name="Daum C."/>
            <person name="Ng V."/>
            <person name="Clum A."/>
            <person name="Steindorff A."/>
            <person name="Ohm R.A."/>
            <person name="Martin F."/>
            <person name="Silar P."/>
            <person name="Natvig D.O."/>
            <person name="Lalanne C."/>
            <person name="Gautier V."/>
            <person name="Ament-Velasquez S.L."/>
            <person name="Kruys A."/>
            <person name="Hutchinson M.I."/>
            <person name="Powell A.J."/>
            <person name="Barry K."/>
            <person name="Miller A.N."/>
            <person name="Grigoriev I.V."/>
            <person name="Debuchy R."/>
            <person name="Gladieux P."/>
            <person name="Hiltunen Thoren M."/>
            <person name="Johannesson H."/>
        </authorList>
    </citation>
    <scope>NUCLEOTIDE SEQUENCE</scope>
    <source>
        <strain evidence="3">PSN243</strain>
    </source>
</reference>
<protein>
    <recommendedName>
        <fullName evidence="2">HhH-GPD domain-containing protein</fullName>
    </recommendedName>
</protein>
<dbReference type="EMBL" id="MU865922">
    <property type="protein sequence ID" value="KAK4452906.1"/>
    <property type="molecule type" value="Genomic_DNA"/>
</dbReference>
<dbReference type="PANTHER" id="PTHR47203:SF1">
    <property type="entry name" value="HYPOTHETICAL BASE EXCISION DNA REPAIR PROTEIN (EUROFUNG)"/>
    <property type="match status" value="1"/>
</dbReference>
<accession>A0AAV9GWX3</accession>
<feature type="region of interest" description="Disordered" evidence="1">
    <location>
        <begin position="1"/>
        <end position="230"/>
    </location>
</feature>
<dbReference type="Proteomes" id="UP001321760">
    <property type="component" value="Unassembled WGS sequence"/>
</dbReference>
<comment type="caution">
    <text evidence="3">The sequence shown here is derived from an EMBL/GenBank/DDBJ whole genome shotgun (WGS) entry which is preliminary data.</text>
</comment>
<dbReference type="InterPro" id="IPR011257">
    <property type="entry name" value="DNA_glycosylase"/>
</dbReference>
<reference evidence="3" key="2">
    <citation type="submission" date="2023-05" db="EMBL/GenBank/DDBJ databases">
        <authorList>
            <consortium name="Lawrence Berkeley National Laboratory"/>
            <person name="Steindorff A."/>
            <person name="Hensen N."/>
            <person name="Bonometti L."/>
            <person name="Westerberg I."/>
            <person name="Brannstrom I.O."/>
            <person name="Guillou S."/>
            <person name="Cros-Aarteil S."/>
            <person name="Calhoun S."/>
            <person name="Haridas S."/>
            <person name="Kuo A."/>
            <person name="Mondo S."/>
            <person name="Pangilinan J."/>
            <person name="Riley R."/>
            <person name="Labutti K."/>
            <person name="Andreopoulos B."/>
            <person name="Lipzen A."/>
            <person name="Chen C."/>
            <person name="Yanf M."/>
            <person name="Daum C."/>
            <person name="Ng V."/>
            <person name="Clum A."/>
            <person name="Ohm R."/>
            <person name="Martin F."/>
            <person name="Silar P."/>
            <person name="Natvig D."/>
            <person name="Lalanne C."/>
            <person name="Gautier V."/>
            <person name="Ament-Velasquez S.L."/>
            <person name="Kruys A."/>
            <person name="Hutchinson M.I."/>
            <person name="Powell A.J."/>
            <person name="Barry K."/>
            <person name="Miller A.N."/>
            <person name="Grigoriev I.V."/>
            <person name="Debuchy R."/>
            <person name="Gladieux P."/>
            <person name="Thoren M.H."/>
            <person name="Johannesson H."/>
        </authorList>
    </citation>
    <scope>NUCLEOTIDE SEQUENCE</scope>
    <source>
        <strain evidence="3">PSN243</strain>
    </source>
</reference>
<gene>
    <name evidence="3" type="ORF">QBC34DRAFT_20178</name>
</gene>
<evidence type="ECO:0000313" key="4">
    <source>
        <dbReference type="Proteomes" id="UP001321760"/>
    </source>
</evidence>
<feature type="region of interest" description="Disordered" evidence="1">
    <location>
        <begin position="606"/>
        <end position="856"/>
    </location>
</feature>
<sequence length="856" mass="92159">MQTRAAALKLPKQHDGKAQTSLAITPGSTTGEGLNQSVQSSVALNGTPDTAATTTPVRRKASEAAERLPASPKPASIPKTTASAGEPDEEQRADTTPKIAATASKRKRGKAVPRQPMKGGWVLPHGMGVSLGPVDGPVPSVGQAAHSTPSRHQPLPDVALPATSQKSPKKAAGKQTKLAFKVTKPSAATTKENGQSMAAARVEENAPNKDEEVENSQPSSNTRRPKLVTTHKADKRVAEIVEAEVEEEVLTVLGGASVPESTVVIKEENPTVVADATAETSTHKLLIIKGVSIADGIPTKHGEKIIVDATQILDPDFRMTLKRGLENKYGLTPGYSPYPYRRVPTPEDCEEVYRLLADMHGECMPPKDMPAASLTVAGCGEVPCVLDALLRTLISGYTKMEHADQAIQNLVQHYGLRTTGTGKGSIDWEKVRQSPHSELKKVIEIAGGGNQRARYIKSTLDMVYEENLAKHDAASSKDEDLLSLDYMHSMTKDEALAKFVSYPGIGIKTAACVTLFCLQIPCFAVDTHVHRFCRWLGWSAPKADPDNCFRHADHMVPDHLKYGLHQLFIRHGKLCFKCRAITKPGTKDWNEAPDCPLEHLLTRTKDEATSTKRKRDTEEGESDADDEEDGESKPKSKKPRAQKTKAADISIQEDSETDSGEDDDDKLQVQAGAKRPRLTAAKAAKSPVQNDSDTEMEDGVDQSQVEVKAAAKKPTVVRPKAALPLSKMSQSNTDGTKKKPRTPRVIQSEATNTAAEEHYKSDEDAAEDEAHQSDMGLDVAATASEIPINIQDSTQSTSTSPQIESELLAGAALDSTVAKDKGSSQHTTTSSSALSEVSDMSELSDLSDLSDMEGDK</sequence>
<feature type="domain" description="HhH-GPD" evidence="2">
    <location>
        <begin position="394"/>
        <end position="574"/>
    </location>
</feature>
<dbReference type="GO" id="GO:0006285">
    <property type="term" value="P:base-excision repair, AP site formation"/>
    <property type="evidence" value="ECO:0007669"/>
    <property type="project" value="UniProtKB-ARBA"/>
</dbReference>
<feature type="compositionally biased region" description="Low complexity" evidence="1">
    <location>
        <begin position="788"/>
        <end position="805"/>
    </location>
</feature>
<feature type="compositionally biased region" description="Basic and acidic residues" evidence="1">
    <location>
        <begin position="201"/>
        <end position="210"/>
    </location>
</feature>
<feature type="compositionally biased region" description="Polar residues" evidence="1">
    <location>
        <begin position="18"/>
        <end position="56"/>
    </location>
</feature>